<proteinExistence type="predicted"/>
<evidence type="ECO:0000313" key="1">
    <source>
        <dbReference type="EMBL" id="KAJ7409322.1"/>
    </source>
</evidence>
<gene>
    <name evidence="1" type="ORF">WISP_115594</name>
</gene>
<accession>A0ABQ9CV54</accession>
<protein>
    <submittedName>
        <fullName evidence="1">Uncharacterized protein</fullName>
    </submittedName>
</protein>
<name>A0ABQ9CV54_9PASS</name>
<organism evidence="1 2">
    <name type="scientific">Willisornis vidua</name>
    <name type="common">Xingu scale-backed antbird</name>
    <dbReference type="NCBI Taxonomy" id="1566151"/>
    <lineage>
        <taxon>Eukaryota</taxon>
        <taxon>Metazoa</taxon>
        <taxon>Chordata</taxon>
        <taxon>Craniata</taxon>
        <taxon>Vertebrata</taxon>
        <taxon>Euteleostomi</taxon>
        <taxon>Archelosauria</taxon>
        <taxon>Archosauria</taxon>
        <taxon>Dinosauria</taxon>
        <taxon>Saurischia</taxon>
        <taxon>Theropoda</taxon>
        <taxon>Coelurosauria</taxon>
        <taxon>Aves</taxon>
        <taxon>Neognathae</taxon>
        <taxon>Neoaves</taxon>
        <taxon>Telluraves</taxon>
        <taxon>Australaves</taxon>
        <taxon>Passeriformes</taxon>
        <taxon>Thamnophilidae</taxon>
        <taxon>Willisornis</taxon>
    </lineage>
</organism>
<comment type="caution">
    <text evidence="1">The sequence shown here is derived from an EMBL/GenBank/DDBJ whole genome shotgun (WGS) entry which is preliminary data.</text>
</comment>
<reference evidence="1" key="1">
    <citation type="submission" date="2019-10" db="EMBL/GenBank/DDBJ databases">
        <authorList>
            <person name="Soares A.E.R."/>
            <person name="Aleixo A."/>
            <person name="Schneider P."/>
            <person name="Miyaki C.Y."/>
            <person name="Schneider M.P."/>
            <person name="Mello C."/>
            <person name="Vasconcelos A.T.R."/>
        </authorList>
    </citation>
    <scope>NUCLEOTIDE SEQUENCE</scope>
    <source>
        <tissue evidence="1">Muscle</tissue>
    </source>
</reference>
<keyword evidence="2" id="KW-1185">Reference proteome</keyword>
<sequence length="97" mass="11136">MYDFLGCKLILPGRVQPLIHQYQVLLVRATLSPNFSACINKPGVIPTQVKDLVLDLVDLYEFRLGPFLELVQVPLDITLSFRCVKFTILAWWCLETQ</sequence>
<dbReference type="Proteomes" id="UP001145742">
    <property type="component" value="Unassembled WGS sequence"/>
</dbReference>
<evidence type="ECO:0000313" key="2">
    <source>
        <dbReference type="Proteomes" id="UP001145742"/>
    </source>
</evidence>
<dbReference type="EMBL" id="WHWB01034477">
    <property type="protein sequence ID" value="KAJ7409322.1"/>
    <property type="molecule type" value="Genomic_DNA"/>
</dbReference>